<comment type="caution">
    <text evidence="1">The sequence shown here is derived from an EMBL/GenBank/DDBJ whole genome shotgun (WGS) entry which is preliminary data.</text>
</comment>
<evidence type="ECO:0000313" key="2">
    <source>
        <dbReference type="Proteomes" id="UP000233325"/>
    </source>
</evidence>
<dbReference type="Proteomes" id="UP000233325">
    <property type="component" value="Unassembled WGS sequence"/>
</dbReference>
<organism evidence="1 2">
    <name type="scientific">Candidatus Falkowbacteria bacterium HGW-Falkowbacteria-2</name>
    <dbReference type="NCBI Taxonomy" id="2013769"/>
    <lineage>
        <taxon>Bacteria</taxon>
        <taxon>Candidatus Falkowiibacteriota</taxon>
    </lineage>
</organism>
<dbReference type="AlphaFoldDB" id="A0A2N2DZD0"/>
<gene>
    <name evidence="1" type="ORF">CVU83_02490</name>
</gene>
<protein>
    <submittedName>
        <fullName evidence="1">Uncharacterized protein</fullName>
    </submittedName>
</protein>
<feature type="non-terminal residue" evidence="1">
    <location>
        <position position="1"/>
    </location>
</feature>
<proteinExistence type="predicted"/>
<dbReference type="EMBL" id="PHAH01000032">
    <property type="protein sequence ID" value="PKM87816.1"/>
    <property type="molecule type" value="Genomic_DNA"/>
</dbReference>
<name>A0A2N2DZD0_9BACT</name>
<accession>A0A2N2DZD0</accession>
<sequence>VYIKADRETMDEAMTMAGVDRAFLIINRYWWASDKIVAEAKLSANSWERLNQGEVHVFEYVR</sequence>
<reference evidence="1 2" key="1">
    <citation type="journal article" date="2017" name="ISME J.">
        <title>Potential for microbial H2 and metal transformations associated with novel bacteria and archaea in deep terrestrial subsurface sediments.</title>
        <authorList>
            <person name="Hernsdorf A.W."/>
            <person name="Amano Y."/>
            <person name="Miyakawa K."/>
            <person name="Ise K."/>
            <person name="Suzuki Y."/>
            <person name="Anantharaman K."/>
            <person name="Probst A."/>
            <person name="Burstein D."/>
            <person name="Thomas B.C."/>
            <person name="Banfield J.F."/>
        </authorList>
    </citation>
    <scope>NUCLEOTIDE SEQUENCE [LARGE SCALE GENOMIC DNA]</scope>
    <source>
        <strain evidence="1">HGW-Falkowbacteria-2</strain>
    </source>
</reference>
<evidence type="ECO:0000313" key="1">
    <source>
        <dbReference type="EMBL" id="PKM87816.1"/>
    </source>
</evidence>